<dbReference type="Proteomes" id="UP000050929">
    <property type="component" value="Unassembled WGS sequence"/>
</dbReference>
<sequence length="52" mass="5910">MAPVIRFWIAGAIALSGKRCVSLHIYAAYSSHNLLFNLVPYYHKSFLISQLK</sequence>
<dbReference type="AlphaFoldDB" id="A0A0R1J1F7"/>
<dbReference type="STRING" id="1423811.FC72_GL001707"/>
<comment type="caution">
    <text evidence="1">The sequence shown here is derived from an EMBL/GenBank/DDBJ whole genome shotgun (WGS) entry which is preliminary data.</text>
</comment>
<accession>A0A0R1J1F7</accession>
<name>A0A0R1J1F7_9LACO</name>
<evidence type="ECO:0000313" key="1">
    <source>
        <dbReference type="EMBL" id="KRK65080.1"/>
    </source>
</evidence>
<organism evidence="1 2">
    <name type="scientific">Companilactobacillus tucceti DSM 20183</name>
    <dbReference type="NCBI Taxonomy" id="1423811"/>
    <lineage>
        <taxon>Bacteria</taxon>
        <taxon>Bacillati</taxon>
        <taxon>Bacillota</taxon>
        <taxon>Bacilli</taxon>
        <taxon>Lactobacillales</taxon>
        <taxon>Lactobacillaceae</taxon>
        <taxon>Companilactobacillus</taxon>
    </lineage>
</organism>
<proteinExistence type="predicted"/>
<reference evidence="1 2" key="1">
    <citation type="journal article" date="2015" name="Genome Announc.">
        <title>Expanding the biotechnology potential of lactobacilli through comparative genomics of 213 strains and associated genera.</title>
        <authorList>
            <person name="Sun Z."/>
            <person name="Harris H.M."/>
            <person name="McCann A."/>
            <person name="Guo C."/>
            <person name="Argimon S."/>
            <person name="Zhang W."/>
            <person name="Yang X."/>
            <person name="Jeffery I.B."/>
            <person name="Cooney J.C."/>
            <person name="Kagawa T.F."/>
            <person name="Liu W."/>
            <person name="Song Y."/>
            <person name="Salvetti E."/>
            <person name="Wrobel A."/>
            <person name="Rasinkangas P."/>
            <person name="Parkhill J."/>
            <person name="Rea M.C."/>
            <person name="O'Sullivan O."/>
            <person name="Ritari J."/>
            <person name="Douillard F.P."/>
            <person name="Paul Ross R."/>
            <person name="Yang R."/>
            <person name="Briner A.E."/>
            <person name="Felis G.E."/>
            <person name="de Vos W.M."/>
            <person name="Barrangou R."/>
            <person name="Klaenhammer T.R."/>
            <person name="Caufield P.W."/>
            <person name="Cui Y."/>
            <person name="Zhang H."/>
            <person name="O'Toole P.W."/>
        </authorList>
    </citation>
    <scope>NUCLEOTIDE SEQUENCE [LARGE SCALE GENOMIC DNA]</scope>
    <source>
        <strain evidence="1 2">DSM 20183</strain>
    </source>
</reference>
<keyword evidence="2" id="KW-1185">Reference proteome</keyword>
<protein>
    <submittedName>
        <fullName evidence="1">Uncharacterized protein</fullName>
    </submittedName>
</protein>
<dbReference type="EMBL" id="AZDG01000005">
    <property type="protein sequence ID" value="KRK65080.1"/>
    <property type="molecule type" value="Genomic_DNA"/>
</dbReference>
<gene>
    <name evidence="1" type="ORF">FC72_GL001707</name>
</gene>
<evidence type="ECO:0000313" key="2">
    <source>
        <dbReference type="Proteomes" id="UP000050929"/>
    </source>
</evidence>
<dbReference type="PATRIC" id="fig|1423811.3.peg.1742"/>